<evidence type="ECO:0000259" key="9">
    <source>
        <dbReference type="PROSITE" id="PS50048"/>
    </source>
</evidence>
<keyword evidence="12" id="KW-1185">Reference proteome</keyword>
<dbReference type="CDD" id="cd00067">
    <property type="entry name" value="GAL4"/>
    <property type="match status" value="1"/>
</dbReference>
<feature type="transmembrane region" description="Helical" evidence="8">
    <location>
        <begin position="110"/>
        <end position="137"/>
    </location>
</feature>
<feature type="transmembrane region" description="Helical" evidence="8">
    <location>
        <begin position="149"/>
        <end position="175"/>
    </location>
</feature>
<dbReference type="SUPFAM" id="SSF103473">
    <property type="entry name" value="MFS general substrate transporter"/>
    <property type="match status" value="1"/>
</dbReference>
<dbReference type="SMART" id="SM00066">
    <property type="entry name" value="GAL4"/>
    <property type="match status" value="1"/>
</dbReference>
<feature type="transmembrane region" description="Helical" evidence="8">
    <location>
        <begin position="1133"/>
        <end position="1155"/>
    </location>
</feature>
<feature type="transmembrane region" description="Helical" evidence="8">
    <location>
        <begin position="965"/>
        <end position="983"/>
    </location>
</feature>
<feature type="transmembrane region" description="Helical" evidence="8">
    <location>
        <begin position="995"/>
        <end position="1014"/>
    </location>
</feature>
<keyword evidence="4 8" id="KW-0472">Membrane</keyword>
<keyword evidence="2 8" id="KW-0812">Transmembrane</keyword>
<dbReference type="GO" id="GO:0022857">
    <property type="term" value="F:transmembrane transporter activity"/>
    <property type="evidence" value="ECO:0007669"/>
    <property type="project" value="InterPro"/>
</dbReference>
<dbReference type="PROSITE" id="PS50850">
    <property type="entry name" value="MFS"/>
    <property type="match status" value="1"/>
</dbReference>
<reference evidence="11 12" key="1">
    <citation type="journal article" date="2018" name="PLoS Pathog.">
        <title>Evolution of structural diversity of trichothecenes, a family of toxins produced by plant pathogenic and entomopathogenic fungi.</title>
        <authorList>
            <person name="Proctor R.H."/>
            <person name="McCormick S.P."/>
            <person name="Kim H.S."/>
            <person name="Cardoza R.E."/>
            <person name="Stanley A.M."/>
            <person name="Lindo L."/>
            <person name="Kelly A."/>
            <person name="Brown D.W."/>
            <person name="Lee T."/>
            <person name="Vaughan M.M."/>
            <person name="Alexander N.J."/>
            <person name="Busman M."/>
            <person name="Gutierrez S."/>
        </authorList>
    </citation>
    <scope>NUCLEOTIDE SEQUENCE [LARGE SCALE GENOMIC DNA]</scope>
    <source>
        <strain evidence="11 12">NRRL 20695</strain>
    </source>
</reference>
<dbReference type="Gene3D" id="1.20.1250.20">
    <property type="entry name" value="MFS general substrate transporter like domains"/>
    <property type="match status" value="1"/>
</dbReference>
<dbReference type="Pfam" id="PF20684">
    <property type="entry name" value="Fung_rhodopsin"/>
    <property type="match status" value="1"/>
</dbReference>
<feature type="compositionally biased region" description="Polar residues" evidence="7">
    <location>
        <begin position="1030"/>
        <end position="1039"/>
    </location>
</feature>
<organism evidence="11 12">
    <name type="scientific">Fusarium longipes</name>
    <dbReference type="NCBI Taxonomy" id="694270"/>
    <lineage>
        <taxon>Eukaryota</taxon>
        <taxon>Fungi</taxon>
        <taxon>Dikarya</taxon>
        <taxon>Ascomycota</taxon>
        <taxon>Pezizomycotina</taxon>
        <taxon>Sordariomycetes</taxon>
        <taxon>Hypocreomycetidae</taxon>
        <taxon>Hypocreales</taxon>
        <taxon>Nectriaceae</taxon>
        <taxon>Fusarium</taxon>
    </lineage>
</organism>
<dbReference type="InterPro" id="IPR036259">
    <property type="entry name" value="MFS_trans_sf"/>
</dbReference>
<dbReference type="InterPro" id="IPR001138">
    <property type="entry name" value="Zn2Cys6_DnaBD"/>
</dbReference>
<dbReference type="Pfam" id="PF07690">
    <property type="entry name" value="MFS_1"/>
    <property type="match status" value="1"/>
</dbReference>
<proteinExistence type="predicted"/>
<evidence type="ECO:0000256" key="1">
    <source>
        <dbReference type="ARBA" id="ARBA00004141"/>
    </source>
</evidence>
<dbReference type="GO" id="GO:0000981">
    <property type="term" value="F:DNA-binding transcription factor activity, RNA polymerase II-specific"/>
    <property type="evidence" value="ECO:0007669"/>
    <property type="project" value="InterPro"/>
</dbReference>
<feature type="transmembrane region" description="Helical" evidence="8">
    <location>
        <begin position="1176"/>
        <end position="1197"/>
    </location>
</feature>
<evidence type="ECO:0000256" key="3">
    <source>
        <dbReference type="ARBA" id="ARBA00022989"/>
    </source>
</evidence>
<dbReference type="GO" id="GO:0005886">
    <property type="term" value="C:plasma membrane"/>
    <property type="evidence" value="ECO:0007669"/>
    <property type="project" value="TreeGrafter"/>
</dbReference>
<dbReference type="Pfam" id="PF00172">
    <property type="entry name" value="Zn_clus"/>
    <property type="match status" value="1"/>
</dbReference>
<keyword evidence="6" id="KW-0539">Nucleus</keyword>
<protein>
    <recommendedName>
        <fullName evidence="13">Major facilitator superfamily (MFS) profile domain-containing protein</fullName>
    </recommendedName>
</protein>
<evidence type="ECO:0000256" key="5">
    <source>
        <dbReference type="ARBA" id="ARBA00023180"/>
    </source>
</evidence>
<feature type="region of interest" description="Disordered" evidence="7">
    <location>
        <begin position="1029"/>
        <end position="1050"/>
    </location>
</feature>
<gene>
    <name evidence="11" type="ORF">FLONG3_7193</name>
</gene>
<dbReference type="STRING" id="694270.A0A395SFM4"/>
<feature type="transmembrane region" description="Helical" evidence="8">
    <location>
        <begin position="880"/>
        <end position="898"/>
    </location>
</feature>
<feature type="region of interest" description="Disordered" evidence="7">
    <location>
        <begin position="301"/>
        <end position="322"/>
    </location>
</feature>
<evidence type="ECO:0000256" key="4">
    <source>
        <dbReference type="ARBA" id="ARBA00023136"/>
    </source>
</evidence>
<dbReference type="PANTHER" id="PTHR23502">
    <property type="entry name" value="MAJOR FACILITATOR SUPERFAMILY"/>
    <property type="match status" value="1"/>
</dbReference>
<evidence type="ECO:0000313" key="11">
    <source>
        <dbReference type="EMBL" id="RGP71243.1"/>
    </source>
</evidence>
<dbReference type="InterPro" id="IPR020846">
    <property type="entry name" value="MFS_dom"/>
</dbReference>
<evidence type="ECO:0000256" key="2">
    <source>
        <dbReference type="ARBA" id="ARBA00022692"/>
    </source>
</evidence>
<dbReference type="InterPro" id="IPR049326">
    <property type="entry name" value="Rhodopsin_dom_fungi"/>
</dbReference>
<evidence type="ECO:0000256" key="7">
    <source>
        <dbReference type="SAM" id="MobiDB-lite"/>
    </source>
</evidence>
<feature type="transmembrane region" description="Helical" evidence="8">
    <location>
        <begin position="270"/>
        <end position="291"/>
    </location>
</feature>
<sequence>MSFPIVNGVEVAVPPPIGYRVDFENPETDESMVRNAYWIFGLEFAFATAFLGQRMYTNAVILRNFMVDDFLILFAWILSIAAQSCLLDAYRRKLLGVHAWEMPVDSNTEASLLVMCTTLTYIPTTILAKLTLCFFYYRLSPSRWYQYSVYFTGAICTASLVGIWFSVLFACKPIAAGWDVRLAADADCINRPPIYITQAAFGSVTDLMLLLLPIPTVVGLQMSTRQKLGLIGLFAIGSITLITSIVRLVLLLPSLSNPDQSWSLAEGCLWVIIEANLLIICGSLPTLRVFLKNVAPRVLGDRSQNKPSEQNSASASFGLRTFGGSNGPRRKFDTLVELEHDVHFNRNSLRPEGMGKTDVQVSTTLVIAISSCFYKMPSRSRNGCTTCKKRHRKCDETRPSCQECKKKDLKCEGYDLKLQWDVGIASRGKLTGASLPVLGSSTTVTGQQKLAAVDTTRARDQFQVISPGVDNTPFNVQSPSDMFDTPFGMDCGVCDENQEPEWLQRRSHEEKQLFQQFIQHTVHLFYSTSTEDSFAMELEAHALRSEPLYLSLIATHIYNSDPQNLPALFHDLCNQSLRLFREQLSGFNGELDPGLVNAGVFLCTLHGIPWTNHLNHMMLIYGLFPGAENAHRIADLDHRFSLEAMAVMDIPTFVRGRDSPTLGIWGYLRSAQVSTPEGLVDGVETVSGIPRSLLDIIAQIGEANVESELVAWPGHEGSVPHCHLWETFRIAGILLSRRQKRITGPQSPTNEILMYRLIASLDALYETRHRPEYSTILATNSILYPYSAARLEVSILQKKPAWVNSLRHSEAELILVPTPSQDPNDPLDDKNWSTNRKAWNFTLVLAATILFFSAIVMQMVLWQQMVVDMDVTYDELNYGVAWNAAGLALGSFFFIPPARKYGTRPCYILSTALMAAVSWWSGYMTTVTEMYVTNFLSGLAGSINETISEITIADLFFVHQRGTANGLYVIAVVLGQFVCPSAVGVQAEAQDWRWTYYTTAIVCTVLTLLFLFFFEETKFIPITVGEARCQGSSQDTPDSPKTPKKETSQTRLDCETVLPQAVRHSYRQRMRLITRTDEPLWRNYLIPLKMFLFPHVLFSAVQISSCVAFLILLTSTISMVFSAPPYSFNTIGVGLMSMGPFVGNVLGSLWAGPLADWVVIRMAKRNGGVFEPEMRLYMMFLPAVLMSVGLIVFGITAEKGWHWIYPSIGGALFGFGLAGILDLCSTIIIDVYQSLTAEAFISITFIRNIPSIGVPFGVVGWIARIGVAKLFIISGCASIIVCLLIIPFIIYGRKMRQITQRSFDKVVELKGETRH</sequence>
<dbReference type="OrthoDB" id="5215911at2759"/>
<feature type="domain" description="Zn(2)-C6 fungal-type" evidence="9">
    <location>
        <begin position="383"/>
        <end position="411"/>
    </location>
</feature>
<keyword evidence="3 8" id="KW-1133">Transmembrane helix</keyword>
<feature type="transmembrane region" description="Helical" evidence="8">
    <location>
        <begin position="36"/>
        <end position="57"/>
    </location>
</feature>
<dbReference type="PROSITE" id="PS00463">
    <property type="entry name" value="ZN2_CY6_FUNGAL_1"/>
    <property type="match status" value="1"/>
</dbReference>
<feature type="transmembrane region" description="Helical" evidence="8">
    <location>
        <begin position="1245"/>
        <end position="1264"/>
    </location>
</feature>
<evidence type="ECO:0000313" key="12">
    <source>
        <dbReference type="Proteomes" id="UP000266234"/>
    </source>
</evidence>
<dbReference type="Gene3D" id="4.10.240.10">
    <property type="entry name" value="Zn(2)-C6 fungal-type DNA-binding domain"/>
    <property type="match status" value="1"/>
</dbReference>
<feature type="transmembrane region" description="Helical" evidence="8">
    <location>
        <begin position="1091"/>
        <end position="1113"/>
    </location>
</feature>
<feature type="transmembrane region" description="Helical" evidence="8">
    <location>
        <begin position="195"/>
        <end position="218"/>
    </location>
</feature>
<dbReference type="GO" id="GO:0008270">
    <property type="term" value="F:zinc ion binding"/>
    <property type="evidence" value="ECO:0007669"/>
    <property type="project" value="InterPro"/>
</dbReference>
<feature type="transmembrane region" description="Helical" evidence="8">
    <location>
        <begin position="1270"/>
        <end position="1291"/>
    </location>
</feature>
<dbReference type="EMBL" id="PXOG01000162">
    <property type="protein sequence ID" value="RGP71243.1"/>
    <property type="molecule type" value="Genomic_DNA"/>
</dbReference>
<feature type="transmembrane region" description="Helical" evidence="8">
    <location>
        <begin position="905"/>
        <end position="923"/>
    </location>
</feature>
<name>A0A395SFM4_9HYPO</name>
<feature type="transmembrane region" description="Helical" evidence="8">
    <location>
        <begin position="935"/>
        <end position="958"/>
    </location>
</feature>
<comment type="caution">
    <text evidence="11">The sequence shown here is derived from an EMBL/GenBank/DDBJ whole genome shotgun (WGS) entry which is preliminary data.</text>
</comment>
<dbReference type="PROSITE" id="PS50048">
    <property type="entry name" value="ZN2_CY6_FUNGAL_2"/>
    <property type="match status" value="1"/>
</dbReference>
<evidence type="ECO:0000256" key="8">
    <source>
        <dbReference type="SAM" id="Phobius"/>
    </source>
</evidence>
<keyword evidence="5" id="KW-0325">Glycoprotein</keyword>
<feature type="compositionally biased region" description="Basic and acidic residues" evidence="7">
    <location>
        <begin position="1041"/>
        <end position="1050"/>
    </location>
</feature>
<feature type="transmembrane region" description="Helical" evidence="8">
    <location>
        <begin position="838"/>
        <end position="860"/>
    </location>
</feature>
<feature type="compositionally biased region" description="Polar residues" evidence="7">
    <location>
        <begin position="305"/>
        <end position="315"/>
    </location>
</feature>
<feature type="transmembrane region" description="Helical" evidence="8">
    <location>
        <begin position="69"/>
        <end position="90"/>
    </location>
</feature>
<accession>A0A395SFM4</accession>
<dbReference type="PANTHER" id="PTHR23502:SF50">
    <property type="entry name" value="TRANSPORTER, PUTATIVE (AFU_ORTHOLOGUE AFUA_5G00430)-RELATED"/>
    <property type="match status" value="1"/>
</dbReference>
<dbReference type="InterPro" id="IPR011701">
    <property type="entry name" value="MFS"/>
</dbReference>
<dbReference type="SUPFAM" id="SSF57701">
    <property type="entry name" value="Zn2/Cys6 DNA-binding domain"/>
    <property type="match status" value="1"/>
</dbReference>
<comment type="subcellular location">
    <subcellularLocation>
        <location evidence="1">Membrane</location>
        <topology evidence="1">Multi-pass membrane protein</topology>
    </subcellularLocation>
</comment>
<dbReference type="Proteomes" id="UP000266234">
    <property type="component" value="Unassembled WGS sequence"/>
</dbReference>
<feature type="transmembrane region" description="Helical" evidence="8">
    <location>
        <begin position="1203"/>
        <end position="1224"/>
    </location>
</feature>
<evidence type="ECO:0000259" key="10">
    <source>
        <dbReference type="PROSITE" id="PS50850"/>
    </source>
</evidence>
<evidence type="ECO:0000256" key="6">
    <source>
        <dbReference type="ARBA" id="ARBA00023242"/>
    </source>
</evidence>
<evidence type="ECO:0008006" key="13">
    <source>
        <dbReference type="Google" id="ProtNLM"/>
    </source>
</evidence>
<feature type="transmembrane region" description="Helical" evidence="8">
    <location>
        <begin position="230"/>
        <end position="250"/>
    </location>
</feature>
<dbReference type="InterPro" id="IPR036864">
    <property type="entry name" value="Zn2-C6_fun-type_DNA-bd_sf"/>
</dbReference>
<feature type="domain" description="Major facilitator superfamily (MFS) profile" evidence="10">
    <location>
        <begin position="839"/>
        <end position="1293"/>
    </location>
</feature>